<keyword evidence="2" id="KW-0812">Transmembrane</keyword>
<dbReference type="KEGG" id="scm:SCHCO_02622185"/>
<evidence type="ECO:0000313" key="5">
    <source>
        <dbReference type="Proteomes" id="UP000007431"/>
    </source>
</evidence>
<dbReference type="RefSeq" id="XP_003037960.1">
    <property type="nucleotide sequence ID" value="XM_003037914.1"/>
</dbReference>
<feature type="chain" id="PRO_5003120257" evidence="3">
    <location>
        <begin position="19"/>
        <end position="334"/>
    </location>
</feature>
<keyword evidence="2" id="KW-0472">Membrane</keyword>
<dbReference type="EMBL" id="GL377302">
    <property type="protein sequence ID" value="EFJ03058.1"/>
    <property type="molecule type" value="Genomic_DNA"/>
</dbReference>
<evidence type="ECO:0000313" key="4">
    <source>
        <dbReference type="EMBL" id="EFJ03058.1"/>
    </source>
</evidence>
<evidence type="ECO:0000256" key="1">
    <source>
        <dbReference type="SAM" id="MobiDB-lite"/>
    </source>
</evidence>
<evidence type="ECO:0000256" key="2">
    <source>
        <dbReference type="SAM" id="Phobius"/>
    </source>
</evidence>
<feature type="compositionally biased region" description="Low complexity" evidence="1">
    <location>
        <begin position="294"/>
        <end position="318"/>
    </location>
</feature>
<dbReference type="eggNOG" id="ENOG502SD56">
    <property type="taxonomic scope" value="Eukaryota"/>
</dbReference>
<name>D8PQE4_SCHCM</name>
<keyword evidence="5" id="KW-1185">Reference proteome</keyword>
<dbReference type="OMA" id="PNVRWGR"/>
<organism evidence="5">
    <name type="scientific">Schizophyllum commune (strain H4-8 / FGSC 9210)</name>
    <name type="common">Split gill fungus</name>
    <dbReference type="NCBI Taxonomy" id="578458"/>
    <lineage>
        <taxon>Eukaryota</taxon>
        <taxon>Fungi</taxon>
        <taxon>Dikarya</taxon>
        <taxon>Basidiomycota</taxon>
        <taxon>Agaricomycotina</taxon>
        <taxon>Agaricomycetes</taxon>
        <taxon>Agaricomycetidae</taxon>
        <taxon>Agaricales</taxon>
        <taxon>Schizophyllaceae</taxon>
        <taxon>Schizophyllum</taxon>
    </lineage>
</organism>
<keyword evidence="2" id="KW-1133">Transmembrane helix</keyword>
<sequence length="334" mass="37706">MKLLHGLSLLALLSSVSAQYFSEGWDPSKPIPTSSYGKAKPAAAEGEAAASAPADEPLTPSKLFSYLDSEKLLHTKPAQYLFEKLGMNITEKLDQAKGIWDDRIQLITDDNYEELIVNEPLTEEEEHERVWCIVISTTAAKHDAVSKFVDEQFDIAYNDTLIAEDLPHVQWGRIDYLNVTYLTTKWNVWSGPWIVIAKERGKVLRFYRTGLLHMRNGGLREMLRDKAYESYPPWNSSFGPGGDYEQYMHYWAQFNLLLHTYLSMIPRWMAFILSGTVASLFMQLLHRGDKTPKVPKAPAVKPVAAPAEPTAKPEAKTTSSKAGKSNAKQRKNKK</sequence>
<dbReference type="VEuPathDB" id="FungiDB:SCHCODRAFT_02622185"/>
<protein>
    <submittedName>
        <fullName evidence="4">Uncharacterized protein</fullName>
    </submittedName>
</protein>
<feature type="signal peptide" evidence="3">
    <location>
        <begin position="1"/>
        <end position="18"/>
    </location>
</feature>
<dbReference type="GeneID" id="9585970"/>
<dbReference type="Proteomes" id="UP000007431">
    <property type="component" value="Unassembled WGS sequence"/>
</dbReference>
<dbReference type="HOGENOM" id="CLU_061858_0_0_1"/>
<feature type="transmembrane region" description="Helical" evidence="2">
    <location>
        <begin position="268"/>
        <end position="286"/>
    </location>
</feature>
<evidence type="ECO:0000256" key="3">
    <source>
        <dbReference type="SAM" id="SignalP"/>
    </source>
</evidence>
<gene>
    <name evidence="4" type="ORF">SCHCODRAFT_12688</name>
</gene>
<dbReference type="AlphaFoldDB" id="D8PQE4"/>
<keyword evidence="3" id="KW-0732">Signal</keyword>
<dbReference type="InParanoid" id="D8PQE4"/>
<reference evidence="4 5" key="1">
    <citation type="journal article" date="2010" name="Nat. Biotechnol.">
        <title>Genome sequence of the model mushroom Schizophyllum commune.</title>
        <authorList>
            <person name="Ohm R.A."/>
            <person name="de Jong J.F."/>
            <person name="Lugones L.G."/>
            <person name="Aerts A."/>
            <person name="Kothe E."/>
            <person name="Stajich J.E."/>
            <person name="de Vries R.P."/>
            <person name="Record E."/>
            <person name="Levasseur A."/>
            <person name="Baker S.E."/>
            <person name="Bartholomew K.A."/>
            <person name="Coutinho P.M."/>
            <person name="Erdmann S."/>
            <person name="Fowler T.J."/>
            <person name="Gathman A.C."/>
            <person name="Lombard V."/>
            <person name="Henrissat B."/>
            <person name="Knabe N."/>
            <person name="Kuees U."/>
            <person name="Lilly W.W."/>
            <person name="Lindquist E."/>
            <person name="Lucas S."/>
            <person name="Magnuson J.K."/>
            <person name="Piumi F."/>
            <person name="Raudaskoski M."/>
            <person name="Salamov A."/>
            <person name="Schmutz J."/>
            <person name="Schwarze F.W.M.R."/>
            <person name="vanKuyk P.A."/>
            <person name="Horton J.S."/>
            <person name="Grigoriev I.V."/>
            <person name="Woesten H.A.B."/>
        </authorList>
    </citation>
    <scope>NUCLEOTIDE SEQUENCE [LARGE SCALE GENOMIC DNA]</scope>
    <source>
        <strain evidence="5">H4-8 / FGSC 9210</strain>
    </source>
</reference>
<dbReference type="OrthoDB" id="2502001at2759"/>
<accession>D8PQE4</accession>
<proteinExistence type="predicted"/>
<feature type="region of interest" description="Disordered" evidence="1">
    <location>
        <begin position="292"/>
        <end position="334"/>
    </location>
</feature>